<evidence type="ECO:0000259" key="1">
    <source>
        <dbReference type="Pfam" id="PF16242"/>
    </source>
</evidence>
<dbReference type="AlphaFoldDB" id="A0A918BVG5"/>
<protein>
    <submittedName>
        <fullName evidence="2">General stress protein</fullName>
    </submittedName>
</protein>
<dbReference type="InterPro" id="IPR052917">
    <property type="entry name" value="Stress-Dev_Protein"/>
</dbReference>
<feature type="domain" description="General stress protein FMN-binding split barrel" evidence="1">
    <location>
        <begin position="10"/>
        <end position="157"/>
    </location>
</feature>
<comment type="caution">
    <text evidence="2">The sequence shown here is derived from an EMBL/GenBank/DDBJ whole genome shotgun (WGS) entry which is preliminary data.</text>
</comment>
<evidence type="ECO:0000313" key="2">
    <source>
        <dbReference type="EMBL" id="GGQ94902.1"/>
    </source>
</evidence>
<evidence type="ECO:0000313" key="3">
    <source>
        <dbReference type="Proteomes" id="UP000603865"/>
    </source>
</evidence>
<dbReference type="RefSeq" id="WP_189087792.1">
    <property type="nucleotide sequence ID" value="NZ_BMQL01000001.1"/>
</dbReference>
<gene>
    <name evidence="2" type="ORF">GCM10008957_03950</name>
</gene>
<dbReference type="Proteomes" id="UP000603865">
    <property type="component" value="Unassembled WGS sequence"/>
</dbReference>
<reference evidence="2" key="2">
    <citation type="submission" date="2020-09" db="EMBL/GenBank/DDBJ databases">
        <authorList>
            <person name="Sun Q."/>
            <person name="Ohkuma M."/>
        </authorList>
    </citation>
    <scope>NUCLEOTIDE SEQUENCE</scope>
    <source>
        <strain evidence="2">JCM 31311</strain>
    </source>
</reference>
<dbReference type="InterPro" id="IPR012349">
    <property type="entry name" value="Split_barrel_FMN-bd"/>
</dbReference>
<proteinExistence type="predicted"/>
<reference evidence="2" key="1">
    <citation type="journal article" date="2014" name="Int. J. Syst. Evol. Microbiol.">
        <title>Complete genome sequence of Corynebacterium casei LMG S-19264T (=DSM 44701T), isolated from a smear-ripened cheese.</title>
        <authorList>
            <consortium name="US DOE Joint Genome Institute (JGI-PGF)"/>
            <person name="Walter F."/>
            <person name="Albersmeier A."/>
            <person name="Kalinowski J."/>
            <person name="Ruckert C."/>
        </authorList>
    </citation>
    <scope>NUCLEOTIDE SEQUENCE</scope>
    <source>
        <strain evidence="2">JCM 31311</strain>
    </source>
</reference>
<name>A0A918BVG5_9DEIO</name>
<organism evidence="2 3">
    <name type="scientific">Deinococcus ruber</name>
    <dbReference type="NCBI Taxonomy" id="1848197"/>
    <lineage>
        <taxon>Bacteria</taxon>
        <taxon>Thermotogati</taxon>
        <taxon>Deinococcota</taxon>
        <taxon>Deinococci</taxon>
        <taxon>Deinococcales</taxon>
        <taxon>Deinococcaceae</taxon>
        <taxon>Deinococcus</taxon>
    </lineage>
</organism>
<accession>A0A918BVG5</accession>
<dbReference type="SUPFAM" id="SSF50475">
    <property type="entry name" value="FMN-binding split barrel"/>
    <property type="match status" value="1"/>
</dbReference>
<dbReference type="PANTHER" id="PTHR34818:SF1">
    <property type="entry name" value="PROTEIN BLI-3"/>
    <property type="match status" value="1"/>
</dbReference>
<dbReference type="PANTHER" id="PTHR34818">
    <property type="entry name" value="PROTEIN BLI-3"/>
    <property type="match status" value="1"/>
</dbReference>
<dbReference type="EMBL" id="BMQL01000001">
    <property type="protein sequence ID" value="GGQ94902.1"/>
    <property type="molecule type" value="Genomic_DNA"/>
</dbReference>
<dbReference type="InterPro" id="IPR038725">
    <property type="entry name" value="YdaG_split_barrel_FMN-bd"/>
</dbReference>
<dbReference type="Pfam" id="PF16242">
    <property type="entry name" value="Pyrid_ox_like"/>
    <property type="match status" value="1"/>
</dbReference>
<sequence>MSDQSLSHDESMQEIGKIIKGVKFAMVTTQNAEGHLHSRPLTTQEADFSGEIWFIGSKDSGSVADIKAHERVNVSYSDADKGQYVSLSGVAKLVEDRAKLEELWSDFYKAYFPQGIEDPNIQLIKVDASGAEFWEGDGKVKSFFHMARAAVTGKTADHQGKNETVKL</sequence>
<keyword evidence="3" id="KW-1185">Reference proteome</keyword>
<dbReference type="Gene3D" id="2.30.110.10">
    <property type="entry name" value="Electron Transport, Fmn-binding Protein, Chain A"/>
    <property type="match status" value="1"/>
</dbReference>